<dbReference type="AlphaFoldDB" id="A0A918GPE3"/>
<feature type="compositionally biased region" description="Low complexity" evidence="1">
    <location>
        <begin position="9"/>
        <end position="21"/>
    </location>
</feature>
<sequence>MTLGRRTRLPTSTPTPAALTPDNHSAPTDAPALRCTLPTGGGDRGWESGGWPTGVDSEEAWTAPASAGARGREQSAERRKAVPCAALSSLIGWLSLFVAASARGRDERAAFADQRPQSWSAAVSAQ</sequence>
<accession>A0A918GPE3</accession>
<comment type="caution">
    <text evidence="2">The sequence shown here is derived from an EMBL/GenBank/DDBJ whole genome shotgun (WGS) entry which is preliminary data.</text>
</comment>
<reference evidence="2" key="1">
    <citation type="journal article" date="2014" name="Int. J. Syst. Evol. Microbiol.">
        <title>Complete genome sequence of Corynebacterium casei LMG S-19264T (=DSM 44701T), isolated from a smear-ripened cheese.</title>
        <authorList>
            <consortium name="US DOE Joint Genome Institute (JGI-PGF)"/>
            <person name="Walter F."/>
            <person name="Albersmeier A."/>
            <person name="Kalinowski J."/>
            <person name="Ruckert C."/>
        </authorList>
    </citation>
    <scope>NUCLEOTIDE SEQUENCE</scope>
    <source>
        <strain evidence="2">JCM 3276</strain>
    </source>
</reference>
<proteinExistence type="predicted"/>
<keyword evidence="3" id="KW-1185">Reference proteome</keyword>
<name>A0A918GPE3_9PSEU</name>
<dbReference type="EMBL" id="BMRB01000005">
    <property type="protein sequence ID" value="GGS49229.1"/>
    <property type="molecule type" value="Genomic_DNA"/>
</dbReference>
<evidence type="ECO:0000256" key="1">
    <source>
        <dbReference type="SAM" id="MobiDB-lite"/>
    </source>
</evidence>
<evidence type="ECO:0000313" key="3">
    <source>
        <dbReference type="Proteomes" id="UP000660680"/>
    </source>
</evidence>
<organism evidence="2 3">
    <name type="scientific">Actinokineospora fastidiosa</name>
    <dbReference type="NCBI Taxonomy" id="1816"/>
    <lineage>
        <taxon>Bacteria</taxon>
        <taxon>Bacillati</taxon>
        <taxon>Actinomycetota</taxon>
        <taxon>Actinomycetes</taxon>
        <taxon>Pseudonocardiales</taxon>
        <taxon>Pseudonocardiaceae</taxon>
        <taxon>Actinokineospora</taxon>
    </lineage>
</organism>
<evidence type="ECO:0000313" key="2">
    <source>
        <dbReference type="EMBL" id="GGS49229.1"/>
    </source>
</evidence>
<feature type="region of interest" description="Disordered" evidence="1">
    <location>
        <begin position="1"/>
        <end position="57"/>
    </location>
</feature>
<reference evidence="2" key="2">
    <citation type="submission" date="2020-09" db="EMBL/GenBank/DDBJ databases">
        <authorList>
            <person name="Sun Q."/>
            <person name="Ohkuma M."/>
        </authorList>
    </citation>
    <scope>NUCLEOTIDE SEQUENCE</scope>
    <source>
        <strain evidence="2">JCM 3276</strain>
    </source>
</reference>
<feature type="compositionally biased region" description="Gly residues" evidence="1">
    <location>
        <begin position="39"/>
        <end position="52"/>
    </location>
</feature>
<dbReference type="Proteomes" id="UP000660680">
    <property type="component" value="Unassembled WGS sequence"/>
</dbReference>
<protein>
    <submittedName>
        <fullName evidence="2">Uncharacterized protein</fullName>
    </submittedName>
</protein>
<gene>
    <name evidence="2" type="ORF">GCM10010171_50410</name>
</gene>